<dbReference type="AlphaFoldDB" id="A0A2G1WLP0"/>
<proteinExistence type="predicted"/>
<feature type="region of interest" description="Disordered" evidence="1">
    <location>
        <begin position="131"/>
        <end position="151"/>
    </location>
</feature>
<dbReference type="InterPro" id="IPR043855">
    <property type="entry name" value="DUF5817"/>
</dbReference>
<name>A0A2G1WLP0_9EURY</name>
<protein>
    <submittedName>
        <fullName evidence="4">Replication protein H</fullName>
    </submittedName>
</protein>
<dbReference type="EMBL" id="NHOA01000030">
    <property type="protein sequence ID" value="PHQ39759.1"/>
    <property type="molecule type" value="Genomic_DNA"/>
</dbReference>
<feature type="domain" description="DUF5817" evidence="3">
    <location>
        <begin position="122"/>
        <end position="175"/>
    </location>
</feature>
<dbReference type="InterPro" id="IPR053849">
    <property type="entry name" value="DUF5817_C"/>
</dbReference>
<reference evidence="4 5" key="1">
    <citation type="journal article" date="2014" name="Front. Microbiol.">
        <title>Population and genomic analysis of the genus Halorubrum.</title>
        <authorList>
            <person name="Fullmer M.S."/>
            <person name="Soucy S.M."/>
            <person name="Swithers K.S."/>
            <person name="Makkay A.M."/>
            <person name="Wheeler R."/>
            <person name="Ventosa A."/>
            <person name="Gogarten J.P."/>
            <person name="Papke R.T."/>
        </authorList>
    </citation>
    <scope>NUCLEOTIDE SEQUENCE [LARGE SCALE GENOMIC DNA]</scope>
    <source>
        <strain evidence="4 5">C49</strain>
    </source>
</reference>
<dbReference type="Proteomes" id="UP000222824">
    <property type="component" value="Unassembled WGS sequence"/>
</dbReference>
<evidence type="ECO:0000313" key="4">
    <source>
        <dbReference type="EMBL" id="PHQ39759.1"/>
    </source>
</evidence>
<gene>
    <name evidence="4" type="ORF">DJ69_04345</name>
</gene>
<dbReference type="Pfam" id="PF22798">
    <property type="entry name" value="DUF5817_CT"/>
    <property type="match status" value="1"/>
</dbReference>
<keyword evidence="5" id="KW-1185">Reference proteome</keyword>
<sequence length="176" mass="19119">MYAVVGCNECAAMWLLSDPRTSDSAQCPRCAKTHRTAKLKRFFESEDREAAREARAALLAKKRDESAAFAELDHVSELERAVDEAGIDDREYLEASGIDADAVDEAGARAEGGGSSARSRTEIVRDAVRAVDDPTEENVAAHASEHGVPAETAREILTRLARRGELSESGGRYRVL</sequence>
<accession>A0A2G1WLP0</accession>
<evidence type="ECO:0000259" key="3">
    <source>
        <dbReference type="Pfam" id="PF22798"/>
    </source>
</evidence>
<dbReference type="OrthoDB" id="142616at2157"/>
<dbReference type="Gene3D" id="3.90.820.10">
    <property type="entry name" value="Structural Genomics, Unknown Function 30-nov-00 1gh9 Mol_id"/>
    <property type="match status" value="1"/>
</dbReference>
<dbReference type="Pfam" id="PF19134">
    <property type="entry name" value="DUF5817"/>
    <property type="match status" value="1"/>
</dbReference>
<evidence type="ECO:0000259" key="2">
    <source>
        <dbReference type="Pfam" id="PF19134"/>
    </source>
</evidence>
<evidence type="ECO:0000256" key="1">
    <source>
        <dbReference type="SAM" id="MobiDB-lite"/>
    </source>
</evidence>
<comment type="caution">
    <text evidence="4">The sequence shown here is derived from an EMBL/GenBank/DDBJ whole genome shotgun (WGS) entry which is preliminary data.</text>
</comment>
<evidence type="ECO:0000313" key="5">
    <source>
        <dbReference type="Proteomes" id="UP000222824"/>
    </source>
</evidence>
<dbReference type="RefSeq" id="WP_099254473.1">
    <property type="nucleotide sequence ID" value="NZ_NHOA01000030.1"/>
</dbReference>
<feature type="domain" description="DUF5817" evidence="2">
    <location>
        <begin position="2"/>
        <end position="60"/>
    </location>
</feature>
<organism evidence="4 5">
    <name type="scientific">Halorubrum persicum</name>
    <dbReference type="NCBI Taxonomy" id="1383844"/>
    <lineage>
        <taxon>Archaea</taxon>
        <taxon>Methanobacteriati</taxon>
        <taxon>Methanobacteriota</taxon>
        <taxon>Stenosarchaea group</taxon>
        <taxon>Halobacteria</taxon>
        <taxon>Halobacteriales</taxon>
        <taxon>Haloferacaceae</taxon>
        <taxon>Halorubrum</taxon>
    </lineage>
</organism>